<keyword evidence="3" id="KW-0732">Signal</keyword>
<evidence type="ECO:0000313" key="4">
    <source>
        <dbReference type="EMBL" id="GAB0200576.1"/>
    </source>
</evidence>
<keyword evidence="2" id="KW-0472">Membrane</keyword>
<reference evidence="4 5" key="1">
    <citation type="submission" date="2024-06" db="EMBL/GenBank/DDBJ databases">
        <title>The draft genome of Grus japonensis, version 3.</title>
        <authorList>
            <person name="Nabeshima K."/>
            <person name="Suzuki S."/>
            <person name="Onuma M."/>
        </authorList>
    </citation>
    <scope>NUCLEOTIDE SEQUENCE [LARGE SCALE GENOMIC DNA]</scope>
    <source>
        <strain evidence="4 5">451A</strain>
    </source>
</reference>
<protein>
    <submittedName>
        <fullName evidence="4">Uncharacterized protein</fullName>
    </submittedName>
</protein>
<evidence type="ECO:0000256" key="2">
    <source>
        <dbReference type="SAM" id="Phobius"/>
    </source>
</evidence>
<keyword evidence="5" id="KW-1185">Reference proteome</keyword>
<keyword evidence="1" id="KW-0175">Coiled coil</keyword>
<organism evidence="4 5">
    <name type="scientific">Grus japonensis</name>
    <name type="common">Japanese crane</name>
    <name type="synonym">Red-crowned crane</name>
    <dbReference type="NCBI Taxonomy" id="30415"/>
    <lineage>
        <taxon>Eukaryota</taxon>
        <taxon>Metazoa</taxon>
        <taxon>Chordata</taxon>
        <taxon>Craniata</taxon>
        <taxon>Vertebrata</taxon>
        <taxon>Euteleostomi</taxon>
        <taxon>Archelosauria</taxon>
        <taxon>Archosauria</taxon>
        <taxon>Dinosauria</taxon>
        <taxon>Saurischia</taxon>
        <taxon>Theropoda</taxon>
        <taxon>Coelurosauria</taxon>
        <taxon>Aves</taxon>
        <taxon>Neognathae</taxon>
        <taxon>Neoaves</taxon>
        <taxon>Gruiformes</taxon>
        <taxon>Gruidae</taxon>
        <taxon>Grus</taxon>
    </lineage>
</organism>
<keyword evidence="2" id="KW-1133">Transmembrane helix</keyword>
<feature type="chain" id="PRO_5044864252" evidence="3">
    <location>
        <begin position="27"/>
        <end position="169"/>
    </location>
</feature>
<comment type="caution">
    <text evidence="4">The sequence shown here is derived from an EMBL/GenBank/DDBJ whole genome shotgun (WGS) entry which is preliminary data.</text>
</comment>
<proteinExistence type="predicted"/>
<feature type="signal peptide" evidence="3">
    <location>
        <begin position="1"/>
        <end position="26"/>
    </location>
</feature>
<evidence type="ECO:0000256" key="1">
    <source>
        <dbReference type="SAM" id="Coils"/>
    </source>
</evidence>
<accession>A0ABC9XSF1</accession>
<gene>
    <name evidence="4" type="ORF">GRJ2_002523100</name>
</gene>
<keyword evidence="2" id="KW-0812">Transmembrane</keyword>
<dbReference type="Proteomes" id="UP001623348">
    <property type="component" value="Unassembled WGS sequence"/>
</dbReference>
<feature type="transmembrane region" description="Helical" evidence="2">
    <location>
        <begin position="150"/>
        <end position="168"/>
    </location>
</feature>
<evidence type="ECO:0000313" key="5">
    <source>
        <dbReference type="Proteomes" id="UP001623348"/>
    </source>
</evidence>
<dbReference type="AlphaFoldDB" id="A0ABC9XSF1"/>
<sequence length="169" mass="18145">MAVALGVATLVLVVALPILLCRPAVGFAMAGNSSVEVARLEEAQRGLRELVATLELALGVTNQSLAEARGQWDGYRKQLGALEGKVSELEQALARVTQLQEENRALKAEVAQQQEQLGDLRSSRDKLQLQNQLLQNELQAMRSQHSGGNGLPATSLSLLALLLLGMLLL</sequence>
<name>A0ABC9XSF1_GRUJA</name>
<dbReference type="EMBL" id="BAAFJT010000028">
    <property type="protein sequence ID" value="GAB0200576.1"/>
    <property type="molecule type" value="Genomic_DNA"/>
</dbReference>
<feature type="coiled-coil region" evidence="1">
    <location>
        <begin position="37"/>
        <end position="144"/>
    </location>
</feature>
<evidence type="ECO:0000256" key="3">
    <source>
        <dbReference type="SAM" id="SignalP"/>
    </source>
</evidence>